<sequence>MRLNRNSSCDGSSADLSDQSLDAMCSSPVLLRAVGVMESVAIDLTVERLVEGHVPPQLLSLLLIESHPASEVTSQESRSEPIFDNKEGTLSTITTKVFQQTCLATGSIRCPSHDHSSSWGLAWLASRSLLIPVQALLPSSATFSSYRPFSLFPYLIHPLQFDSLLLNILFIQIHSPLSFTIFPLALHSTSSITFTEW</sequence>
<dbReference type="AlphaFoldDB" id="A0A7S4U8F6"/>
<protein>
    <submittedName>
        <fullName evidence="1">Uncharacterized protein</fullName>
    </submittedName>
</protein>
<dbReference type="EMBL" id="HBKN01048302">
    <property type="protein sequence ID" value="CAE2338562.1"/>
    <property type="molecule type" value="Transcribed_RNA"/>
</dbReference>
<proteinExistence type="predicted"/>
<gene>
    <name evidence="1" type="ORF">GTHE00462_LOCUS37729</name>
</gene>
<reference evidence="1" key="1">
    <citation type="submission" date="2021-01" db="EMBL/GenBank/DDBJ databases">
        <authorList>
            <person name="Corre E."/>
            <person name="Pelletier E."/>
            <person name="Niang G."/>
            <person name="Scheremetjew M."/>
            <person name="Finn R."/>
            <person name="Kale V."/>
            <person name="Holt S."/>
            <person name="Cochrane G."/>
            <person name="Meng A."/>
            <person name="Brown T."/>
            <person name="Cohen L."/>
        </authorList>
    </citation>
    <scope>NUCLEOTIDE SEQUENCE</scope>
    <source>
        <strain evidence="1">CCMP 2712</strain>
    </source>
</reference>
<name>A0A7S4U8F6_GUITH</name>
<evidence type="ECO:0000313" key="1">
    <source>
        <dbReference type="EMBL" id="CAE2338562.1"/>
    </source>
</evidence>
<accession>A0A7S4U8F6</accession>
<organism evidence="1">
    <name type="scientific">Guillardia theta</name>
    <name type="common">Cryptophyte</name>
    <name type="synonym">Cryptomonas phi</name>
    <dbReference type="NCBI Taxonomy" id="55529"/>
    <lineage>
        <taxon>Eukaryota</taxon>
        <taxon>Cryptophyceae</taxon>
        <taxon>Pyrenomonadales</taxon>
        <taxon>Geminigeraceae</taxon>
        <taxon>Guillardia</taxon>
    </lineage>
</organism>